<comment type="caution">
    <text evidence="7">The sequence shown here is derived from an EMBL/GenBank/DDBJ whole genome shotgun (WGS) entry which is preliminary data.</text>
</comment>
<proteinExistence type="inferred from homology"/>
<keyword evidence="4" id="KW-0720">Serine protease</keyword>
<accession>A0A0N1EBW0</accession>
<protein>
    <submittedName>
        <fullName evidence="7">Endopeptidase IV</fullName>
    </submittedName>
</protein>
<keyword evidence="3" id="KW-0378">Hydrolase</keyword>
<dbReference type="NCBIfam" id="TIGR00706">
    <property type="entry name" value="SppA_dom"/>
    <property type="match status" value="1"/>
</dbReference>
<dbReference type="SUPFAM" id="SSF52096">
    <property type="entry name" value="ClpP/crotonase"/>
    <property type="match status" value="1"/>
</dbReference>
<evidence type="ECO:0000256" key="2">
    <source>
        <dbReference type="ARBA" id="ARBA00022670"/>
    </source>
</evidence>
<comment type="similarity">
    <text evidence="1">Belongs to the peptidase S49 family.</text>
</comment>
<dbReference type="Proteomes" id="UP000037800">
    <property type="component" value="Unassembled WGS sequence"/>
</dbReference>
<dbReference type="PATRIC" id="fig|35818.10.peg.1872"/>
<feature type="domain" description="Peptidase S49" evidence="5">
    <location>
        <begin position="99"/>
        <end position="249"/>
    </location>
</feature>
<dbReference type="EMBL" id="JNOC01000017">
    <property type="protein sequence ID" value="KPH56202.1"/>
    <property type="molecule type" value="Genomic_DNA"/>
</dbReference>
<name>A0A0N1EBW0_9HELI</name>
<dbReference type="AlphaFoldDB" id="A0A0N1EBW0"/>
<dbReference type="InterPro" id="IPR004635">
    <property type="entry name" value="Pept_S49_SppA"/>
</dbReference>
<evidence type="ECO:0000313" key="9">
    <source>
        <dbReference type="Proteomes" id="UP000037997"/>
    </source>
</evidence>
<gene>
    <name evidence="7" type="ORF">HPU229334_03955</name>
    <name evidence="6" type="ORF">HPU229336_09475</name>
</gene>
<dbReference type="GO" id="GO:0008236">
    <property type="term" value="F:serine-type peptidase activity"/>
    <property type="evidence" value="ECO:0007669"/>
    <property type="project" value="UniProtKB-KW"/>
</dbReference>
<dbReference type="Proteomes" id="UP000037997">
    <property type="component" value="Unassembled WGS sequence"/>
</dbReference>
<dbReference type="InterPro" id="IPR029045">
    <property type="entry name" value="ClpP/crotonase-like_dom_sf"/>
</dbReference>
<dbReference type="STRING" id="35818.HPU229336_09475"/>
<evidence type="ECO:0000256" key="4">
    <source>
        <dbReference type="ARBA" id="ARBA00022825"/>
    </source>
</evidence>
<dbReference type="Pfam" id="PF01343">
    <property type="entry name" value="Peptidase_S49"/>
    <property type="match status" value="1"/>
</dbReference>
<sequence length="291" mass="32409">MKIVKIFLAPFDFIMKYFKALVLLLIVFLIFAPSFKESENPANVARIDLKGAILQSDSFLEEITELENNPNIKGILLVIDSPGGAIAPSVEISQTIKRIKNKKPIVAYAQGSMASGSYMAGMWANKIVANSGSMIGSIGVILNGVDVSELAEKLGIKTQILKAGIYKEAGTFMRPWNKQEEEMLRNLINEQYWLFVKEVAEARKLDIKKEKDFAQGRILSANNALKLGLIDSVGGIYEAQNTLFELAKIEEPMWLKKDKMDLYLERIIGENVSLGIQKAIYGLYVEILKGN</sequence>
<dbReference type="Gene3D" id="3.90.226.10">
    <property type="entry name" value="2-enoyl-CoA Hydratase, Chain A, domain 1"/>
    <property type="match status" value="1"/>
</dbReference>
<evidence type="ECO:0000313" key="6">
    <source>
        <dbReference type="EMBL" id="KPH50958.1"/>
    </source>
</evidence>
<evidence type="ECO:0000313" key="7">
    <source>
        <dbReference type="EMBL" id="KPH56202.1"/>
    </source>
</evidence>
<reference evidence="8 9" key="1">
    <citation type="submission" date="2014-06" db="EMBL/GenBank/DDBJ databases">
        <title>Helicobacter pullorum isolates in fresh chicken meat - phenotypic and genotypic features.</title>
        <authorList>
            <person name="Borges V."/>
            <person name="Santos A."/>
            <person name="Correia C.B."/>
            <person name="Saraiva M."/>
            <person name="Menard A."/>
            <person name="Vieira L."/>
            <person name="Sampaio D.A."/>
            <person name="Gomes J.P."/>
            <person name="Oleastro M."/>
        </authorList>
    </citation>
    <scope>NUCLEOTIDE SEQUENCE [LARGE SCALE GENOMIC DNA]</scope>
    <source>
        <strain evidence="7 9">229334/12</strain>
        <strain evidence="6 8">229336/12</strain>
    </source>
</reference>
<keyword evidence="2" id="KW-0645">Protease</keyword>
<organism evidence="7 9">
    <name type="scientific">Helicobacter pullorum</name>
    <dbReference type="NCBI Taxonomy" id="35818"/>
    <lineage>
        <taxon>Bacteria</taxon>
        <taxon>Pseudomonadati</taxon>
        <taxon>Campylobacterota</taxon>
        <taxon>Epsilonproteobacteria</taxon>
        <taxon>Campylobacterales</taxon>
        <taxon>Helicobacteraceae</taxon>
        <taxon>Helicobacter</taxon>
    </lineage>
</organism>
<dbReference type="PANTHER" id="PTHR42987:SF7">
    <property type="entry name" value="SIGNAL PEPTIDE PEPTIDASE SPPA-RELATED"/>
    <property type="match status" value="1"/>
</dbReference>
<evidence type="ECO:0000259" key="5">
    <source>
        <dbReference type="Pfam" id="PF01343"/>
    </source>
</evidence>
<dbReference type="CDD" id="cd07023">
    <property type="entry name" value="S49_Sppa_N_C"/>
    <property type="match status" value="1"/>
</dbReference>
<dbReference type="InterPro" id="IPR047272">
    <property type="entry name" value="S49_SppA_C"/>
</dbReference>
<dbReference type="InterPro" id="IPR002142">
    <property type="entry name" value="Peptidase_S49"/>
</dbReference>
<evidence type="ECO:0000256" key="1">
    <source>
        <dbReference type="ARBA" id="ARBA00008683"/>
    </source>
</evidence>
<dbReference type="GO" id="GO:0006508">
    <property type="term" value="P:proteolysis"/>
    <property type="evidence" value="ECO:0007669"/>
    <property type="project" value="UniProtKB-KW"/>
</dbReference>
<evidence type="ECO:0000256" key="3">
    <source>
        <dbReference type="ARBA" id="ARBA00022801"/>
    </source>
</evidence>
<evidence type="ECO:0000313" key="8">
    <source>
        <dbReference type="Proteomes" id="UP000037800"/>
    </source>
</evidence>
<dbReference type="EMBL" id="JNUR01000008">
    <property type="protein sequence ID" value="KPH50958.1"/>
    <property type="molecule type" value="Genomic_DNA"/>
</dbReference>
<dbReference type="RefSeq" id="WP_054197775.1">
    <property type="nucleotide sequence ID" value="NZ_FZMX01000001.1"/>
</dbReference>
<dbReference type="PANTHER" id="PTHR42987">
    <property type="entry name" value="PEPTIDASE S49"/>
    <property type="match status" value="1"/>
</dbReference>